<dbReference type="OrthoDB" id="5150111at2"/>
<sequence>MKDMLAAFDADAFLSALSLALTLPDICGARMCPHEKSSSKRYETWFDQYVAPSYRNSPEAHGCYFNGRDCYQLRCVFLHEGSNALHPKKKKSIYHIAQFRIFEKSSEIAVDHIGRQWPSDDPEATFAQVDLDLRRFLHSIESGVERFLEDYPDANKYCPVRGPEAVHYSPILDFRS</sequence>
<comment type="caution">
    <text evidence="1">The sequence shown here is derived from an EMBL/GenBank/DDBJ whole genome shotgun (WGS) entry which is preliminary data.</text>
</comment>
<dbReference type="AlphaFoldDB" id="A0A6N8JMR4"/>
<reference evidence="1 2" key="1">
    <citation type="submission" date="2019-12" db="EMBL/GenBank/DDBJ databases">
        <title>Microbes associate with the intestines of laboratory mice.</title>
        <authorList>
            <person name="Navarre W."/>
            <person name="Wong E."/>
        </authorList>
    </citation>
    <scope>NUCLEOTIDE SEQUENCE [LARGE SCALE GENOMIC DNA]</scope>
    <source>
        <strain evidence="1 2">NM66_B29</strain>
    </source>
</reference>
<evidence type="ECO:0000313" key="2">
    <source>
        <dbReference type="Proteomes" id="UP000463388"/>
    </source>
</evidence>
<dbReference type="RefSeq" id="WP_160344471.1">
    <property type="nucleotide sequence ID" value="NZ_WSRR01000002.1"/>
</dbReference>
<accession>A0A6N8JMR4</accession>
<name>A0A6N8JMR4_9ACTN</name>
<dbReference type="Proteomes" id="UP000463388">
    <property type="component" value="Unassembled WGS sequence"/>
</dbReference>
<organism evidence="1 2">
    <name type="scientific">Adlercreutzia mucosicola</name>
    <dbReference type="NCBI Taxonomy" id="580026"/>
    <lineage>
        <taxon>Bacteria</taxon>
        <taxon>Bacillati</taxon>
        <taxon>Actinomycetota</taxon>
        <taxon>Coriobacteriia</taxon>
        <taxon>Eggerthellales</taxon>
        <taxon>Eggerthellaceae</taxon>
        <taxon>Adlercreutzia</taxon>
    </lineage>
</organism>
<evidence type="ECO:0000313" key="1">
    <source>
        <dbReference type="EMBL" id="MVX60120.1"/>
    </source>
</evidence>
<keyword evidence="2" id="KW-1185">Reference proteome</keyword>
<proteinExistence type="predicted"/>
<protein>
    <submittedName>
        <fullName evidence="1">Uncharacterized protein</fullName>
    </submittedName>
</protein>
<dbReference type="EMBL" id="WSRR01000002">
    <property type="protein sequence ID" value="MVX60120.1"/>
    <property type="molecule type" value="Genomic_DNA"/>
</dbReference>
<gene>
    <name evidence="1" type="ORF">GKZ27_01340</name>
</gene>